<organism evidence="1">
    <name type="scientific">Timema cristinae</name>
    <name type="common">Walking stick</name>
    <dbReference type="NCBI Taxonomy" id="61476"/>
    <lineage>
        <taxon>Eukaryota</taxon>
        <taxon>Metazoa</taxon>
        <taxon>Ecdysozoa</taxon>
        <taxon>Arthropoda</taxon>
        <taxon>Hexapoda</taxon>
        <taxon>Insecta</taxon>
        <taxon>Pterygota</taxon>
        <taxon>Neoptera</taxon>
        <taxon>Polyneoptera</taxon>
        <taxon>Phasmatodea</taxon>
        <taxon>Timematodea</taxon>
        <taxon>Timematoidea</taxon>
        <taxon>Timematidae</taxon>
        <taxon>Timema</taxon>
    </lineage>
</organism>
<accession>A0A7R9CSE0</accession>
<dbReference type="AlphaFoldDB" id="A0A7R9CSE0"/>
<gene>
    <name evidence="1" type="ORF">TCEB3V08_LOCUS6118</name>
</gene>
<proteinExistence type="predicted"/>
<protein>
    <submittedName>
        <fullName evidence="1">Uncharacterized protein</fullName>
    </submittedName>
</protein>
<dbReference type="EMBL" id="OC318358">
    <property type="protein sequence ID" value="CAD7401664.1"/>
    <property type="molecule type" value="Genomic_DNA"/>
</dbReference>
<evidence type="ECO:0000313" key="1">
    <source>
        <dbReference type="EMBL" id="CAD7401664.1"/>
    </source>
</evidence>
<sequence length="484" mass="55382">MEFNKPKSLNLVGDLAKNFDEFQEEVPEYFEATETVTKSSGKQPPLKPPRCRIGATFRKQDNQEVETIYSRLNCYVPTPNKILVCQETSLVKSLLEKRVIDVVMNILTSHVPLLISDVIDAEMILNSVALLNVVKLVNGRRNDNTKTIAGPLPHQRRKKTKWLVAFVSMVTKTSRRLHRSSLRLFVQIYTWSQDKSHNVVVSLTPDTPWPTAVFSAEFYAVVLPPVNKYNGIQKCESQGIRYIATELARNWTTSVCRRGIGAIELLRFFTSAVGSINTRSHFQRKTERQGRERGIEKVEFLSDLKTTRIFYFTMEPSKRRPVYNQHTRVLDLPLRNRKCTLVHPYLFFDWLNASQRNYINARDGQCSSPPDKLSFQEGLCNLNRKLVDLQSKTVPVLSRLAKCIVNGWPTAAKKPLSQFKSIQDELNVEGGQKLETLLKIVRSTLVKQPMVAIPVKRDHFNDVEPEVVFSFPVHLGNSKITNLR</sequence>
<reference evidence="1" key="1">
    <citation type="submission" date="2020-11" db="EMBL/GenBank/DDBJ databases">
        <authorList>
            <person name="Tran Van P."/>
        </authorList>
    </citation>
    <scope>NUCLEOTIDE SEQUENCE</scope>
</reference>
<name>A0A7R9CSE0_TIMCR</name>